<evidence type="ECO:0000256" key="4">
    <source>
        <dbReference type="SAM" id="Phobius"/>
    </source>
</evidence>
<dbReference type="PROSITE" id="PS50048">
    <property type="entry name" value="ZN2_CY6_FUNGAL_2"/>
    <property type="match status" value="1"/>
</dbReference>
<evidence type="ECO:0000256" key="3">
    <source>
        <dbReference type="SAM" id="MobiDB-lite"/>
    </source>
</evidence>
<feature type="coiled-coil region" evidence="2">
    <location>
        <begin position="327"/>
        <end position="354"/>
    </location>
</feature>
<keyword evidence="1" id="KW-0539">Nucleus</keyword>
<dbReference type="OrthoDB" id="4491390at2759"/>
<keyword evidence="4" id="KW-0812">Transmembrane</keyword>
<dbReference type="CDD" id="cd00067">
    <property type="entry name" value="GAL4"/>
    <property type="match status" value="1"/>
</dbReference>
<dbReference type="RefSeq" id="XP_046114664.1">
    <property type="nucleotide sequence ID" value="XM_046265367.1"/>
</dbReference>
<feature type="region of interest" description="Disordered" evidence="3">
    <location>
        <begin position="49"/>
        <end position="76"/>
    </location>
</feature>
<dbReference type="PANTHER" id="PTHR38111:SF9">
    <property type="entry name" value="ZN(2)-C6 FUNGAL-TYPE DOMAIN-CONTAINING PROTEIN"/>
    <property type="match status" value="1"/>
</dbReference>
<gene>
    <name evidence="6" type="ORF">F5Z01DRAFT_677561</name>
</gene>
<evidence type="ECO:0000256" key="1">
    <source>
        <dbReference type="ARBA" id="ARBA00023242"/>
    </source>
</evidence>
<dbReference type="GO" id="GO:0008270">
    <property type="term" value="F:zinc ion binding"/>
    <property type="evidence" value="ECO:0007669"/>
    <property type="project" value="InterPro"/>
</dbReference>
<protein>
    <recommendedName>
        <fullName evidence="5">Zn(2)-C6 fungal-type domain-containing protein</fullName>
    </recommendedName>
</protein>
<evidence type="ECO:0000313" key="6">
    <source>
        <dbReference type="EMBL" id="KAG9250740.1"/>
    </source>
</evidence>
<dbReference type="AlphaFoldDB" id="A0A9P8CL87"/>
<evidence type="ECO:0000313" key="7">
    <source>
        <dbReference type="Proteomes" id="UP000887229"/>
    </source>
</evidence>
<dbReference type="GeneID" id="70296270"/>
<dbReference type="Proteomes" id="UP000887229">
    <property type="component" value="Unassembled WGS sequence"/>
</dbReference>
<dbReference type="EMBL" id="MU251274">
    <property type="protein sequence ID" value="KAG9250740.1"/>
    <property type="molecule type" value="Genomic_DNA"/>
</dbReference>
<name>A0A9P8CL87_9HYPO</name>
<keyword evidence="4" id="KW-0472">Membrane</keyword>
<organism evidence="6 7">
    <name type="scientific">Emericellopsis atlantica</name>
    <dbReference type="NCBI Taxonomy" id="2614577"/>
    <lineage>
        <taxon>Eukaryota</taxon>
        <taxon>Fungi</taxon>
        <taxon>Dikarya</taxon>
        <taxon>Ascomycota</taxon>
        <taxon>Pezizomycotina</taxon>
        <taxon>Sordariomycetes</taxon>
        <taxon>Hypocreomycetidae</taxon>
        <taxon>Hypocreales</taxon>
        <taxon>Bionectriaceae</taxon>
        <taxon>Emericellopsis</taxon>
    </lineage>
</organism>
<dbReference type="Pfam" id="PF00172">
    <property type="entry name" value="Zn_clus"/>
    <property type="match status" value="1"/>
</dbReference>
<dbReference type="InterPro" id="IPR001138">
    <property type="entry name" value="Zn2Cys6_DnaBD"/>
</dbReference>
<accession>A0A9P8CL87</accession>
<dbReference type="Gene3D" id="4.10.240.10">
    <property type="entry name" value="Zn(2)-C6 fungal-type DNA-binding domain"/>
    <property type="match status" value="1"/>
</dbReference>
<dbReference type="PROSITE" id="PS00463">
    <property type="entry name" value="ZN2_CY6_FUNGAL_1"/>
    <property type="match status" value="1"/>
</dbReference>
<dbReference type="InterPro" id="IPR053178">
    <property type="entry name" value="Osmoadaptation_assoc"/>
</dbReference>
<reference evidence="6" key="1">
    <citation type="journal article" date="2021" name="IMA Fungus">
        <title>Genomic characterization of three marine fungi, including Emericellopsis atlantica sp. nov. with signatures of a generalist lifestyle and marine biomass degradation.</title>
        <authorList>
            <person name="Hagestad O.C."/>
            <person name="Hou L."/>
            <person name="Andersen J.H."/>
            <person name="Hansen E.H."/>
            <person name="Altermark B."/>
            <person name="Li C."/>
            <person name="Kuhnert E."/>
            <person name="Cox R.J."/>
            <person name="Crous P.W."/>
            <person name="Spatafora J.W."/>
            <person name="Lail K."/>
            <person name="Amirebrahimi M."/>
            <person name="Lipzen A."/>
            <person name="Pangilinan J."/>
            <person name="Andreopoulos W."/>
            <person name="Hayes R.D."/>
            <person name="Ng V."/>
            <person name="Grigoriev I.V."/>
            <person name="Jackson S.A."/>
            <person name="Sutton T.D.S."/>
            <person name="Dobson A.D.W."/>
            <person name="Rama T."/>
        </authorList>
    </citation>
    <scope>NUCLEOTIDE SEQUENCE</scope>
    <source>
        <strain evidence="6">TS7</strain>
    </source>
</reference>
<keyword evidence="2" id="KW-0175">Coiled coil</keyword>
<dbReference type="SUPFAM" id="SSF57701">
    <property type="entry name" value="Zn2/Cys6 DNA-binding domain"/>
    <property type="match status" value="1"/>
</dbReference>
<proteinExistence type="predicted"/>
<dbReference type="GO" id="GO:0000981">
    <property type="term" value="F:DNA-binding transcription factor activity, RNA polymerase II-specific"/>
    <property type="evidence" value="ECO:0007669"/>
    <property type="project" value="InterPro"/>
</dbReference>
<keyword evidence="7" id="KW-1185">Reference proteome</keyword>
<feature type="domain" description="Zn(2)-C6 fungal-type" evidence="5">
    <location>
        <begin position="8"/>
        <end position="36"/>
    </location>
</feature>
<keyword evidence="4" id="KW-1133">Transmembrane helix</keyword>
<dbReference type="InterPro" id="IPR036864">
    <property type="entry name" value="Zn2-C6_fun-type_DNA-bd_sf"/>
</dbReference>
<dbReference type="PANTHER" id="PTHR38111">
    <property type="entry name" value="ZN(2)-C6 FUNGAL-TYPE DOMAIN-CONTAINING PROTEIN-RELATED"/>
    <property type="match status" value="1"/>
</dbReference>
<dbReference type="SMART" id="SM00066">
    <property type="entry name" value="GAL4"/>
    <property type="match status" value="1"/>
</dbReference>
<feature type="transmembrane region" description="Helical" evidence="4">
    <location>
        <begin position="370"/>
        <end position="391"/>
    </location>
</feature>
<comment type="caution">
    <text evidence="6">The sequence shown here is derived from an EMBL/GenBank/DDBJ whole genome shotgun (WGS) entry which is preliminary data.</text>
</comment>
<evidence type="ECO:0000256" key="2">
    <source>
        <dbReference type="SAM" id="Coils"/>
    </source>
</evidence>
<evidence type="ECO:0000259" key="5">
    <source>
        <dbReference type="PROSITE" id="PS50048"/>
    </source>
</evidence>
<sequence length="498" mass="54872">MKIRQLTTCHTCRARKLACDGKKPACTQCEIRKRDCAGYQHDLIFRPPLVGGPPGRTNTVTKARSKPSKKTPSPPKQVAAQIARSQETSSSHHIAAPVPISRPLSWPFLDIISLVVQNFSPDSAPACKGLISAETICGAWVQVMPDLARCPAAETYLLPAIKALGVSIASRGDAGRAPVGQALEAQREAVCALNRGLGQMRADEFDVILASVMCLLVSEMMLPTSEYGAVIHLRGARDLLFHQEPAYYVQGLPHALYIGFRPALMTAALQLRQYFVMAVEPWITVPFTVIGPTHIQMVMNSAFSLPCLLRQVDELTPQAADQDASAVTRMLEQLSEHIRRLASLEEKARKDEDVSEWLQVTSTLDASTPFAFPSITVANLFVLIWTFRLLALEGLRHLLAKMPVLLSGSVLHKALAESSSDETDRLATWILRSIEYLVSERFRLFGATSAAMPLQTVASYYAEGAGHDEELAFWYARVRDFIRARGFDGLKAIVRHDK</sequence>